<keyword evidence="2" id="KW-0812">Transmembrane</keyword>
<dbReference type="Proteomes" id="UP001595765">
    <property type="component" value="Unassembled WGS sequence"/>
</dbReference>
<dbReference type="RefSeq" id="WP_386425061.1">
    <property type="nucleotide sequence ID" value="NZ_JBHSBB010000001.1"/>
</dbReference>
<evidence type="ECO:0000313" key="4">
    <source>
        <dbReference type="Proteomes" id="UP001595765"/>
    </source>
</evidence>
<feature type="transmembrane region" description="Helical" evidence="2">
    <location>
        <begin position="88"/>
        <end position="113"/>
    </location>
</feature>
<feature type="region of interest" description="Disordered" evidence="1">
    <location>
        <begin position="128"/>
        <end position="150"/>
    </location>
</feature>
<comment type="caution">
    <text evidence="3">The sequence shown here is derived from an EMBL/GenBank/DDBJ whole genome shotgun (WGS) entry which is preliminary data.</text>
</comment>
<gene>
    <name evidence="3" type="ORF">ACFO3J_01375</name>
</gene>
<evidence type="ECO:0000256" key="2">
    <source>
        <dbReference type="SAM" id="Phobius"/>
    </source>
</evidence>
<sequence length="262" mass="27667">MISLTALTGGAVLGVISARSWVRVARYWGDPTARPSPMALARLAGPAAKRRLARGSLLDSVCLSGLTLLLLGGAWLPRHGAADPRNPVAFAVALAGLAVFLGGCLGQISLVFIGRPLFVLPKHARGDDADTAGRRPGPQSGSSAGQGAAVAPTSLPYEQDGAAEILVFRDEADSYARLRRYKVYVDGKRVGDLRRGESCVTSVAPGAHTVQVRIDWCASPVSSADVARGDRLRFLCVARPGVESGPTAMFRMRHDFLLLRSV</sequence>
<evidence type="ECO:0008006" key="5">
    <source>
        <dbReference type="Google" id="ProtNLM"/>
    </source>
</evidence>
<keyword evidence="2" id="KW-0472">Membrane</keyword>
<feature type="transmembrane region" description="Helical" evidence="2">
    <location>
        <begin position="57"/>
        <end position="76"/>
    </location>
</feature>
<evidence type="ECO:0000313" key="3">
    <source>
        <dbReference type="EMBL" id="MFC4030118.1"/>
    </source>
</evidence>
<reference evidence="4" key="1">
    <citation type="journal article" date="2019" name="Int. J. Syst. Evol. Microbiol.">
        <title>The Global Catalogue of Microorganisms (GCM) 10K type strain sequencing project: providing services to taxonomists for standard genome sequencing and annotation.</title>
        <authorList>
            <consortium name="The Broad Institute Genomics Platform"/>
            <consortium name="The Broad Institute Genome Sequencing Center for Infectious Disease"/>
            <person name="Wu L."/>
            <person name="Ma J."/>
        </authorList>
    </citation>
    <scope>NUCLEOTIDE SEQUENCE [LARGE SCALE GENOMIC DNA]</scope>
    <source>
        <strain evidence="4">CGMCC 4.7237</strain>
    </source>
</reference>
<keyword evidence="2" id="KW-1133">Transmembrane helix</keyword>
<dbReference type="EMBL" id="JBHSBB010000001">
    <property type="protein sequence ID" value="MFC4030118.1"/>
    <property type="molecule type" value="Genomic_DNA"/>
</dbReference>
<proteinExistence type="predicted"/>
<keyword evidence="4" id="KW-1185">Reference proteome</keyword>
<feature type="compositionally biased region" description="Low complexity" evidence="1">
    <location>
        <begin position="134"/>
        <end position="150"/>
    </location>
</feature>
<name>A0ABV8HGC5_9ACTN</name>
<accession>A0ABV8HGC5</accession>
<protein>
    <recommendedName>
        <fullName evidence="5">DUF2846 domain-containing protein</fullName>
    </recommendedName>
</protein>
<organism evidence="3 4">
    <name type="scientific">Streptomyces polygonati</name>
    <dbReference type="NCBI Taxonomy" id="1617087"/>
    <lineage>
        <taxon>Bacteria</taxon>
        <taxon>Bacillati</taxon>
        <taxon>Actinomycetota</taxon>
        <taxon>Actinomycetes</taxon>
        <taxon>Kitasatosporales</taxon>
        <taxon>Streptomycetaceae</taxon>
        <taxon>Streptomyces</taxon>
    </lineage>
</organism>
<evidence type="ECO:0000256" key="1">
    <source>
        <dbReference type="SAM" id="MobiDB-lite"/>
    </source>
</evidence>